<sequence length="80" mass="8685">MARTPEEISAADFKARCLKLMDQVEQERTEVVITKRGKPVAKLVPFTAEAPSVFGFMAGTGVIRGDIEAPIGGPWDAEHD</sequence>
<dbReference type="PATRIC" id="fig|251221.4.peg.3832"/>
<dbReference type="Proteomes" id="UP000000557">
    <property type="component" value="Chromosome"/>
</dbReference>
<name>Q7NES9_GLOVI</name>
<evidence type="ECO:0000313" key="4">
    <source>
        <dbReference type="Proteomes" id="UP000000557"/>
    </source>
</evidence>
<dbReference type="PANTHER" id="PTHR35377">
    <property type="entry name" value="ANTITOXIN VAPB49-RELATED-RELATED"/>
    <property type="match status" value="1"/>
</dbReference>
<comment type="function">
    <text evidence="2">Antitoxin component of a type II toxin-antitoxin (TA) system.</text>
</comment>
<keyword evidence="4" id="KW-1185">Reference proteome</keyword>
<dbReference type="OrthoDB" id="573584at2"/>
<dbReference type="Pfam" id="PF02604">
    <property type="entry name" value="PhdYeFM_antitox"/>
    <property type="match status" value="1"/>
</dbReference>
<dbReference type="SUPFAM" id="SSF143120">
    <property type="entry name" value="YefM-like"/>
    <property type="match status" value="1"/>
</dbReference>
<dbReference type="EnsemblBacteria" id="BAC91740">
    <property type="protein sequence ID" value="BAC91740"/>
    <property type="gene ID" value="BAC91740"/>
</dbReference>
<reference evidence="3 4" key="1">
    <citation type="journal article" date="2003" name="DNA Res.">
        <title>Complete genome structure of Gloeobacter violaceus PCC 7421, a cyanobacterium that lacks thylakoids.</title>
        <authorList>
            <person name="Nakamura Y."/>
            <person name="Kaneko T."/>
            <person name="Sato S."/>
            <person name="Mimuro M."/>
            <person name="Miyashita H."/>
            <person name="Tsuchiya T."/>
            <person name="Sasamoto S."/>
            <person name="Watanabe A."/>
            <person name="Kawashima K."/>
            <person name="Kishida Y."/>
            <person name="Kiyokawa C."/>
            <person name="Kohara M."/>
            <person name="Matsumoto M."/>
            <person name="Matsuno A."/>
            <person name="Nakazaki N."/>
            <person name="Shimpo S."/>
            <person name="Takeuchi C."/>
            <person name="Yamada M."/>
            <person name="Tabata S."/>
        </authorList>
    </citation>
    <scope>NUCLEOTIDE SEQUENCE [LARGE SCALE GENOMIC DNA]</scope>
    <source>
        <strain evidence="4">ATCC 29082 / PCC 7421</strain>
    </source>
</reference>
<dbReference type="InterPro" id="IPR006442">
    <property type="entry name" value="Antitoxin_Phd/YefM"/>
</dbReference>
<dbReference type="eggNOG" id="COG4118">
    <property type="taxonomic scope" value="Bacteria"/>
</dbReference>
<dbReference type="KEGG" id="gvi:gsl3799"/>
<evidence type="ECO:0000313" key="3">
    <source>
        <dbReference type="EMBL" id="BAC91740.1"/>
    </source>
</evidence>
<evidence type="ECO:0000256" key="2">
    <source>
        <dbReference type="RuleBase" id="RU362080"/>
    </source>
</evidence>
<dbReference type="EMBL" id="BA000045">
    <property type="protein sequence ID" value="BAC91740.1"/>
    <property type="molecule type" value="Genomic_DNA"/>
</dbReference>
<evidence type="ECO:0000256" key="1">
    <source>
        <dbReference type="ARBA" id="ARBA00009981"/>
    </source>
</evidence>
<dbReference type="InterPro" id="IPR036165">
    <property type="entry name" value="YefM-like_sf"/>
</dbReference>
<organism evidence="3 4">
    <name type="scientific">Gloeobacter violaceus (strain ATCC 29082 / PCC 7421)</name>
    <dbReference type="NCBI Taxonomy" id="251221"/>
    <lineage>
        <taxon>Bacteria</taxon>
        <taxon>Bacillati</taxon>
        <taxon>Cyanobacteriota</taxon>
        <taxon>Cyanophyceae</taxon>
        <taxon>Gloeobacterales</taxon>
        <taxon>Gloeobacteraceae</taxon>
        <taxon>Gloeobacter</taxon>
    </lineage>
</organism>
<protein>
    <recommendedName>
        <fullName evidence="2">Antitoxin</fullName>
    </recommendedName>
</protein>
<reference evidence="3 4" key="2">
    <citation type="journal article" date="2003" name="DNA Res.">
        <title>Complete genome structure of Gloeobacter violaceus PCC 7421, a cyanobacterium that lacks thylakoids (supplement).</title>
        <authorList>
            <person name="Nakamura Y."/>
            <person name="Kaneko T."/>
            <person name="Sato S."/>
            <person name="Mimuro M."/>
            <person name="Miyashita H."/>
            <person name="Tsuchiya T."/>
            <person name="Sasamoto S."/>
            <person name="Watanabe A."/>
            <person name="Kawashima K."/>
            <person name="Kishida Y."/>
            <person name="Kiyokawa C."/>
            <person name="Kohara M."/>
            <person name="Matsumoto M."/>
            <person name="Matsuno A."/>
            <person name="Nakazaki N."/>
            <person name="Shimpo S."/>
            <person name="Takeuchi C."/>
            <person name="Yamada M."/>
            <person name="Tabata S."/>
        </authorList>
    </citation>
    <scope>NUCLEOTIDE SEQUENCE [LARGE SCALE GENOMIC DNA]</scope>
    <source>
        <strain evidence="4">ATCC 29082 / PCC 7421</strain>
    </source>
</reference>
<comment type="similarity">
    <text evidence="1 2">Belongs to the phD/YefM antitoxin family.</text>
</comment>
<dbReference type="PANTHER" id="PTHR35377:SF8">
    <property type="entry name" value="ANTITOXIN VAPB22"/>
    <property type="match status" value="1"/>
</dbReference>
<accession>Q7NES9</accession>
<dbReference type="STRING" id="251221.gene:10761316"/>
<dbReference type="RefSeq" id="WP_011143788.1">
    <property type="nucleotide sequence ID" value="NC_005125.1"/>
</dbReference>
<dbReference type="AlphaFoldDB" id="Q7NES9"/>
<proteinExistence type="inferred from homology"/>
<dbReference type="NCBIfam" id="TIGR01552">
    <property type="entry name" value="phd_fam"/>
    <property type="match status" value="1"/>
</dbReference>
<dbReference type="HOGENOM" id="CLU_163140_4_0_3"/>
<dbReference type="InterPro" id="IPR051416">
    <property type="entry name" value="phD-YefM_TA_antitoxins"/>
</dbReference>
<gene>
    <name evidence="3" type="ordered locus">gsl3799</name>
</gene>
<dbReference type="InParanoid" id="Q7NES9"/>
<dbReference type="Gene3D" id="3.40.1620.10">
    <property type="entry name" value="YefM-like domain"/>
    <property type="match status" value="1"/>
</dbReference>